<organism evidence="3">
    <name type="scientific">Corethron hystrix</name>
    <dbReference type="NCBI Taxonomy" id="216773"/>
    <lineage>
        <taxon>Eukaryota</taxon>
        <taxon>Sar</taxon>
        <taxon>Stramenopiles</taxon>
        <taxon>Ochrophyta</taxon>
        <taxon>Bacillariophyta</taxon>
        <taxon>Coscinodiscophyceae</taxon>
        <taxon>Corethrophycidae</taxon>
        <taxon>Corethrales</taxon>
        <taxon>Corethraceae</taxon>
        <taxon>Corethron</taxon>
    </lineage>
</organism>
<evidence type="ECO:0000259" key="2">
    <source>
        <dbReference type="PROSITE" id="PS50222"/>
    </source>
</evidence>
<dbReference type="SMART" id="SM00054">
    <property type="entry name" value="EFh"/>
    <property type="match status" value="2"/>
</dbReference>
<proteinExistence type="predicted"/>
<dbReference type="InterPro" id="IPR018247">
    <property type="entry name" value="EF_Hand_1_Ca_BS"/>
</dbReference>
<dbReference type="EMBL" id="HBFR01011024">
    <property type="protein sequence ID" value="CAD8880761.1"/>
    <property type="molecule type" value="Transcribed_RNA"/>
</dbReference>
<evidence type="ECO:0000313" key="3">
    <source>
        <dbReference type="EMBL" id="CAD8880761.1"/>
    </source>
</evidence>
<feature type="domain" description="EF-hand" evidence="2">
    <location>
        <begin position="76"/>
        <end position="111"/>
    </location>
</feature>
<dbReference type="PROSITE" id="PS50222">
    <property type="entry name" value="EF_HAND_2"/>
    <property type="match status" value="1"/>
</dbReference>
<dbReference type="GO" id="GO:0005509">
    <property type="term" value="F:calcium ion binding"/>
    <property type="evidence" value="ECO:0007669"/>
    <property type="project" value="InterPro"/>
</dbReference>
<keyword evidence="1" id="KW-0106">Calcium</keyword>
<dbReference type="InterPro" id="IPR002048">
    <property type="entry name" value="EF_hand_dom"/>
</dbReference>
<gene>
    <name evidence="3" type="ORF">CHYS00102_LOCUS7947</name>
</gene>
<dbReference type="CDD" id="cd00051">
    <property type="entry name" value="EFh"/>
    <property type="match status" value="1"/>
</dbReference>
<reference evidence="3" key="1">
    <citation type="submission" date="2021-01" db="EMBL/GenBank/DDBJ databases">
        <authorList>
            <person name="Corre E."/>
            <person name="Pelletier E."/>
            <person name="Niang G."/>
            <person name="Scheremetjew M."/>
            <person name="Finn R."/>
            <person name="Kale V."/>
            <person name="Holt S."/>
            <person name="Cochrane G."/>
            <person name="Meng A."/>
            <person name="Brown T."/>
            <person name="Cohen L."/>
        </authorList>
    </citation>
    <scope>NUCLEOTIDE SEQUENCE</scope>
    <source>
        <strain evidence="3">308</strain>
    </source>
</reference>
<evidence type="ECO:0000256" key="1">
    <source>
        <dbReference type="ARBA" id="ARBA00022837"/>
    </source>
</evidence>
<dbReference type="InterPro" id="IPR011992">
    <property type="entry name" value="EF-hand-dom_pair"/>
</dbReference>
<dbReference type="AlphaFoldDB" id="A0A7S1BAV6"/>
<protein>
    <recommendedName>
        <fullName evidence="2">EF-hand domain-containing protein</fullName>
    </recommendedName>
</protein>
<dbReference type="PROSITE" id="PS00018">
    <property type="entry name" value="EF_HAND_1"/>
    <property type="match status" value="2"/>
</dbReference>
<dbReference type="Pfam" id="PF13499">
    <property type="entry name" value="EF-hand_7"/>
    <property type="match status" value="1"/>
</dbReference>
<name>A0A7S1BAV6_9STRA</name>
<dbReference type="Gene3D" id="1.10.238.10">
    <property type="entry name" value="EF-hand"/>
    <property type="match status" value="2"/>
</dbReference>
<sequence>MTLWVSSSLSSCLVLLHFKDFNGDRMIEYTEFLGAAIAACGTLKKEKIAEAFSRIDSNDSKQISVKDLQKILGDSFPVNDLKAMVNEVDKDGNGKISLGEFYNLFRSWSGTRDS</sequence>
<accession>A0A7S1BAV6</accession>
<dbReference type="SUPFAM" id="SSF47473">
    <property type="entry name" value="EF-hand"/>
    <property type="match status" value="1"/>
</dbReference>